<organism evidence="14 15">
    <name type="scientific">Feifania hominis</name>
    <dbReference type="NCBI Taxonomy" id="2763660"/>
    <lineage>
        <taxon>Bacteria</taxon>
        <taxon>Bacillati</taxon>
        <taxon>Bacillota</taxon>
        <taxon>Clostridia</taxon>
        <taxon>Eubacteriales</taxon>
        <taxon>Feifaniaceae</taxon>
        <taxon>Feifania</taxon>
    </lineage>
</organism>
<feature type="transmembrane region" description="Helical" evidence="13">
    <location>
        <begin position="195"/>
        <end position="217"/>
    </location>
</feature>
<evidence type="ECO:0000256" key="2">
    <source>
        <dbReference type="ARBA" id="ARBA00004651"/>
    </source>
</evidence>
<evidence type="ECO:0000256" key="5">
    <source>
        <dbReference type="ARBA" id="ARBA00022448"/>
    </source>
</evidence>
<feature type="transmembrane region" description="Helical" evidence="13">
    <location>
        <begin position="168"/>
        <end position="189"/>
    </location>
</feature>
<evidence type="ECO:0000256" key="1">
    <source>
        <dbReference type="ARBA" id="ARBA00003408"/>
    </source>
</evidence>
<feature type="transmembrane region" description="Helical" evidence="13">
    <location>
        <begin position="261"/>
        <end position="280"/>
    </location>
</feature>
<dbReference type="PIRSF" id="PIRSF006603">
    <property type="entry name" value="DinF"/>
    <property type="match status" value="1"/>
</dbReference>
<dbReference type="GO" id="GO:0006811">
    <property type="term" value="P:monoatomic ion transport"/>
    <property type="evidence" value="ECO:0007669"/>
    <property type="project" value="UniProtKB-KW"/>
</dbReference>
<evidence type="ECO:0000256" key="11">
    <source>
        <dbReference type="ARBA" id="ARBA00023136"/>
    </source>
</evidence>
<feature type="transmembrane region" description="Helical" evidence="13">
    <location>
        <begin position="286"/>
        <end position="304"/>
    </location>
</feature>
<dbReference type="Pfam" id="PF01554">
    <property type="entry name" value="MatE"/>
    <property type="match status" value="2"/>
</dbReference>
<keyword evidence="5" id="KW-0813">Transport</keyword>
<feature type="transmembrane region" description="Helical" evidence="13">
    <location>
        <begin position="136"/>
        <end position="156"/>
    </location>
</feature>
<dbReference type="GO" id="GO:0015297">
    <property type="term" value="F:antiporter activity"/>
    <property type="evidence" value="ECO:0007669"/>
    <property type="project" value="UniProtKB-KW"/>
</dbReference>
<keyword evidence="7" id="KW-1003">Cell membrane</keyword>
<dbReference type="GO" id="GO:0005886">
    <property type="term" value="C:plasma membrane"/>
    <property type="evidence" value="ECO:0007669"/>
    <property type="project" value="UniProtKB-SubCell"/>
</dbReference>
<evidence type="ECO:0000256" key="9">
    <source>
        <dbReference type="ARBA" id="ARBA00022989"/>
    </source>
</evidence>
<dbReference type="EMBL" id="JACRSP010000003">
    <property type="protein sequence ID" value="MBC8536707.1"/>
    <property type="molecule type" value="Genomic_DNA"/>
</dbReference>
<keyword evidence="10" id="KW-0406">Ion transport</keyword>
<accession>A0A926DF59</accession>
<dbReference type="PANTHER" id="PTHR43298">
    <property type="entry name" value="MULTIDRUG RESISTANCE PROTEIN NORM-RELATED"/>
    <property type="match status" value="1"/>
</dbReference>
<keyword evidence="9 13" id="KW-1133">Transmembrane helix</keyword>
<dbReference type="InterPro" id="IPR002528">
    <property type="entry name" value="MATE_fam"/>
</dbReference>
<name>A0A926DF59_9FIRM</name>
<feature type="transmembrane region" description="Helical" evidence="13">
    <location>
        <begin position="63"/>
        <end position="85"/>
    </location>
</feature>
<comment type="function">
    <text evidence="1">Multidrug efflux pump.</text>
</comment>
<feature type="transmembrane region" description="Helical" evidence="13">
    <location>
        <begin position="389"/>
        <end position="412"/>
    </location>
</feature>
<keyword evidence="8 13" id="KW-0812">Transmembrane</keyword>
<dbReference type="PANTHER" id="PTHR43298:SF2">
    <property type="entry name" value="FMN_FAD EXPORTER YEEO-RELATED"/>
    <property type="match status" value="1"/>
</dbReference>
<dbReference type="InterPro" id="IPR048279">
    <property type="entry name" value="MdtK-like"/>
</dbReference>
<comment type="caution">
    <text evidence="14">The sequence shown here is derived from an EMBL/GenBank/DDBJ whole genome shotgun (WGS) entry which is preliminary data.</text>
</comment>
<evidence type="ECO:0000256" key="10">
    <source>
        <dbReference type="ARBA" id="ARBA00023065"/>
    </source>
</evidence>
<dbReference type="NCBIfam" id="TIGR00797">
    <property type="entry name" value="matE"/>
    <property type="match status" value="1"/>
</dbReference>
<gene>
    <name evidence="14" type="ORF">H8695_08420</name>
</gene>
<dbReference type="RefSeq" id="WP_249300542.1">
    <property type="nucleotide sequence ID" value="NZ_JACRSP010000003.1"/>
</dbReference>
<evidence type="ECO:0000256" key="13">
    <source>
        <dbReference type="SAM" id="Phobius"/>
    </source>
</evidence>
<feature type="transmembrane region" description="Helical" evidence="13">
    <location>
        <begin position="357"/>
        <end position="377"/>
    </location>
</feature>
<keyword evidence="6" id="KW-0050">Antiport</keyword>
<evidence type="ECO:0000313" key="15">
    <source>
        <dbReference type="Proteomes" id="UP000620366"/>
    </source>
</evidence>
<evidence type="ECO:0000256" key="4">
    <source>
        <dbReference type="ARBA" id="ARBA00020268"/>
    </source>
</evidence>
<sequence>MELETQARQAPLFSRGDLRRLIVPLIIEQFLLMAVGMADTVMVTTAGEAAVSGVSLVDGINILIIQIFSALSTGGAVVVAQYMGREEQHNVKIASRQLLYIMTGLSLLLTAVAMVLREGILSLIFGRVEPDVMSSALVYFLLTAAAYPFIGIYNAGAALFRAMGNSRVSMFCTLIINIINIAVNAIFIYGFGMGAAGAGIGTLVSRIAAAVIIMVFLNRTGHGIGLADLLHIRFRWGMIRSILFVGIPNGLENGMFQVGKLLVLGLITSFGTSAVAANAIGNSIAGVVNVPGMAIGLSVITVVGRCMGAGETDQAALYTKKLVGLSYLCMSAMGVLLFFTAGFWVSLFHLSAEAARMAAQVLRISAVGIIVIWPLAFTLPNSLRAAGDAFYTMVVSQVTMFVCRVALSYVFACSWGLNMGLAGVWLAMVTDWVVRAAFFLLRYRRGKWKRIKVIA</sequence>
<dbReference type="InterPro" id="IPR050222">
    <property type="entry name" value="MATE_MdtK"/>
</dbReference>
<dbReference type="CDD" id="cd13137">
    <property type="entry name" value="MATE_NorM_like"/>
    <property type="match status" value="1"/>
</dbReference>
<dbReference type="AlphaFoldDB" id="A0A926DF59"/>
<feature type="transmembrane region" description="Helical" evidence="13">
    <location>
        <begin position="21"/>
        <end position="43"/>
    </location>
</feature>
<evidence type="ECO:0000256" key="7">
    <source>
        <dbReference type="ARBA" id="ARBA00022475"/>
    </source>
</evidence>
<dbReference type="Proteomes" id="UP000620366">
    <property type="component" value="Unassembled WGS sequence"/>
</dbReference>
<dbReference type="GO" id="GO:0042910">
    <property type="term" value="F:xenobiotic transmembrane transporter activity"/>
    <property type="evidence" value="ECO:0007669"/>
    <property type="project" value="InterPro"/>
</dbReference>
<keyword evidence="11 13" id="KW-0472">Membrane</keyword>
<feature type="transmembrane region" description="Helical" evidence="13">
    <location>
        <begin position="97"/>
        <end position="116"/>
    </location>
</feature>
<evidence type="ECO:0000256" key="6">
    <source>
        <dbReference type="ARBA" id="ARBA00022449"/>
    </source>
</evidence>
<proteinExistence type="inferred from homology"/>
<comment type="similarity">
    <text evidence="3">Belongs to the multi antimicrobial extrusion (MATE) (TC 2.A.66.1) family.</text>
</comment>
<feature type="transmembrane region" description="Helical" evidence="13">
    <location>
        <begin position="424"/>
        <end position="443"/>
    </location>
</feature>
<protein>
    <recommendedName>
        <fullName evidence="4">Probable multidrug resistance protein NorM</fullName>
    </recommendedName>
    <alternativeName>
        <fullName evidence="12">Multidrug-efflux transporter</fullName>
    </alternativeName>
</protein>
<evidence type="ECO:0000256" key="3">
    <source>
        <dbReference type="ARBA" id="ARBA00010199"/>
    </source>
</evidence>
<evidence type="ECO:0000256" key="12">
    <source>
        <dbReference type="ARBA" id="ARBA00031636"/>
    </source>
</evidence>
<reference evidence="14" key="1">
    <citation type="submission" date="2020-08" db="EMBL/GenBank/DDBJ databases">
        <title>Genome public.</title>
        <authorList>
            <person name="Liu C."/>
            <person name="Sun Q."/>
        </authorList>
    </citation>
    <scope>NUCLEOTIDE SEQUENCE</scope>
    <source>
        <strain evidence="14">BX7</strain>
    </source>
</reference>
<evidence type="ECO:0000313" key="14">
    <source>
        <dbReference type="EMBL" id="MBC8536707.1"/>
    </source>
</evidence>
<feature type="transmembrane region" description="Helical" evidence="13">
    <location>
        <begin position="325"/>
        <end position="345"/>
    </location>
</feature>
<comment type="subcellular location">
    <subcellularLocation>
        <location evidence="2">Cell membrane</location>
        <topology evidence="2">Multi-pass membrane protein</topology>
    </subcellularLocation>
</comment>
<keyword evidence="15" id="KW-1185">Reference proteome</keyword>
<evidence type="ECO:0000256" key="8">
    <source>
        <dbReference type="ARBA" id="ARBA00022692"/>
    </source>
</evidence>